<accession>A0A2H1V318</accession>
<protein>
    <submittedName>
        <fullName evidence="1">SFRICE_009840</fullName>
    </submittedName>
</protein>
<dbReference type="EMBL" id="ODYU01000428">
    <property type="protein sequence ID" value="SOQ35176.1"/>
    <property type="molecule type" value="Genomic_DNA"/>
</dbReference>
<name>A0A2H1V318_SPOFR</name>
<evidence type="ECO:0000313" key="1">
    <source>
        <dbReference type="EMBL" id="SOQ35176.1"/>
    </source>
</evidence>
<organism evidence="1">
    <name type="scientific">Spodoptera frugiperda</name>
    <name type="common">Fall armyworm</name>
    <dbReference type="NCBI Taxonomy" id="7108"/>
    <lineage>
        <taxon>Eukaryota</taxon>
        <taxon>Metazoa</taxon>
        <taxon>Ecdysozoa</taxon>
        <taxon>Arthropoda</taxon>
        <taxon>Hexapoda</taxon>
        <taxon>Insecta</taxon>
        <taxon>Pterygota</taxon>
        <taxon>Neoptera</taxon>
        <taxon>Endopterygota</taxon>
        <taxon>Lepidoptera</taxon>
        <taxon>Glossata</taxon>
        <taxon>Ditrysia</taxon>
        <taxon>Noctuoidea</taxon>
        <taxon>Noctuidae</taxon>
        <taxon>Amphipyrinae</taxon>
        <taxon>Spodoptera</taxon>
    </lineage>
</organism>
<gene>
    <name evidence="1" type="ORF">SFRICE_009840</name>
</gene>
<sequence length="154" mass="17296">MCTSAYPFGDKRRDVGGQVIQWLFPPWARQEGVSDSYLLKTTTFLLLLFKLEPRWGNHPMLSPVLSEARDNVRLLLTKNHSVPTPAFPIGVNANRLGSPQLRIRQPYWAPSVEDLKLTETILVFRAVVGAPVNPLGSPQLWVGHQPYWAPSVVV</sequence>
<reference evidence="1" key="1">
    <citation type="submission" date="2016-07" db="EMBL/GenBank/DDBJ databases">
        <authorList>
            <person name="Bretaudeau A."/>
        </authorList>
    </citation>
    <scope>NUCLEOTIDE SEQUENCE</scope>
    <source>
        <strain evidence="1">Rice</strain>
        <tissue evidence="1">Whole body</tissue>
    </source>
</reference>
<proteinExistence type="predicted"/>
<dbReference type="AlphaFoldDB" id="A0A2H1V318"/>